<dbReference type="InterPro" id="IPR058940">
    <property type="entry name" value="mS26_fungi"/>
</dbReference>
<gene>
    <name evidence="2" type="ORF">BO97DRAFT_403201</name>
</gene>
<dbReference type="Pfam" id="PF26163">
    <property type="entry name" value="mS26"/>
    <property type="match status" value="1"/>
</dbReference>
<keyword evidence="3" id="KW-1185">Reference proteome</keyword>
<dbReference type="EMBL" id="KZ824270">
    <property type="protein sequence ID" value="RAL16025.1"/>
    <property type="molecule type" value="Genomic_DNA"/>
</dbReference>
<sequence length="287" mass="33201">MALFRTCRTATVQLRGFSSSSSLRVGPESPNFIDVPRSLQPDLPSKRIIKGTLPVPREIFPARRTDKPTQAYISAATPRPKKGKSPNPNDINYEYIEQKKRMANMRRKNLREGLLELHARKQATDTAMKLRSEQKQLYREKILQQPDREDVRLTRTSIVQEMLPQHMPVLPDPDRETRLRKARSRTQRKLANKVAERRHDMHDLYVNARNFIVNEEQLAAEIEKVFPEGVNEAWRSDHQEGVNIWNLGFPQGISSLASDSRKTESARWDTIQSRIRRLAEEITGGKM</sequence>
<proteinExistence type="predicted"/>
<feature type="region of interest" description="Disordered" evidence="1">
    <location>
        <begin position="68"/>
        <end position="89"/>
    </location>
</feature>
<dbReference type="CDD" id="cd23703">
    <property type="entry name" value="mS26_PET12"/>
    <property type="match status" value="1"/>
</dbReference>
<dbReference type="Proteomes" id="UP000248961">
    <property type="component" value="Unassembled WGS sequence"/>
</dbReference>
<dbReference type="AlphaFoldDB" id="A0A395I7V2"/>
<reference evidence="2 3" key="1">
    <citation type="submission" date="2018-02" db="EMBL/GenBank/DDBJ databases">
        <title>The genomes of Aspergillus section Nigri reveals drivers in fungal speciation.</title>
        <authorList>
            <consortium name="DOE Joint Genome Institute"/>
            <person name="Vesth T.C."/>
            <person name="Nybo J."/>
            <person name="Theobald S."/>
            <person name="Brandl J."/>
            <person name="Frisvad J.C."/>
            <person name="Nielsen K.F."/>
            <person name="Lyhne E.K."/>
            <person name="Kogle M.E."/>
            <person name="Kuo A."/>
            <person name="Riley R."/>
            <person name="Clum A."/>
            <person name="Nolan M."/>
            <person name="Lipzen A."/>
            <person name="Salamov A."/>
            <person name="Henrissat B."/>
            <person name="Wiebenga A."/>
            <person name="De vries R.P."/>
            <person name="Grigoriev I.V."/>
            <person name="Mortensen U.H."/>
            <person name="Andersen M.R."/>
            <person name="Baker S.E."/>
        </authorList>
    </citation>
    <scope>NUCLEOTIDE SEQUENCE [LARGE SCALE GENOMIC DNA]</scope>
    <source>
        <strain evidence="2 3">CBS 101889</strain>
    </source>
</reference>
<organism evidence="2 3">
    <name type="scientific">Aspergillus homomorphus (strain CBS 101889)</name>
    <dbReference type="NCBI Taxonomy" id="1450537"/>
    <lineage>
        <taxon>Eukaryota</taxon>
        <taxon>Fungi</taxon>
        <taxon>Dikarya</taxon>
        <taxon>Ascomycota</taxon>
        <taxon>Pezizomycotina</taxon>
        <taxon>Eurotiomycetes</taxon>
        <taxon>Eurotiomycetidae</taxon>
        <taxon>Eurotiales</taxon>
        <taxon>Aspergillaceae</taxon>
        <taxon>Aspergillus</taxon>
        <taxon>Aspergillus subgen. Circumdati</taxon>
    </lineage>
</organism>
<protein>
    <submittedName>
        <fullName evidence="2">Uncharacterized protein</fullName>
    </submittedName>
</protein>
<accession>A0A395I7V2</accession>
<evidence type="ECO:0000313" key="3">
    <source>
        <dbReference type="Proteomes" id="UP000248961"/>
    </source>
</evidence>
<dbReference type="STRING" id="1450537.A0A395I7V2"/>
<dbReference type="GeneID" id="37198970"/>
<dbReference type="VEuPathDB" id="FungiDB:BO97DRAFT_403201"/>
<evidence type="ECO:0000313" key="2">
    <source>
        <dbReference type="EMBL" id="RAL16025.1"/>
    </source>
</evidence>
<evidence type="ECO:0000256" key="1">
    <source>
        <dbReference type="SAM" id="MobiDB-lite"/>
    </source>
</evidence>
<dbReference type="RefSeq" id="XP_025555179.1">
    <property type="nucleotide sequence ID" value="XM_025694681.1"/>
</dbReference>
<name>A0A395I7V2_ASPHC</name>
<dbReference type="OrthoDB" id="5223508at2759"/>